<dbReference type="EMBL" id="JRNN01000063">
    <property type="protein sequence ID" value="KGF34924.1"/>
    <property type="molecule type" value="Genomic_DNA"/>
</dbReference>
<evidence type="ECO:0000313" key="2">
    <source>
        <dbReference type="Proteomes" id="UP000029556"/>
    </source>
</evidence>
<proteinExistence type="predicted"/>
<comment type="caution">
    <text evidence="1">The sequence shown here is derived from an EMBL/GenBank/DDBJ whole genome shotgun (WGS) entry which is preliminary data.</text>
</comment>
<name>A0A096BNZ6_9BACT</name>
<reference evidence="1 2" key="1">
    <citation type="submission" date="2014-07" db="EMBL/GenBank/DDBJ databases">
        <authorList>
            <person name="McCorrison J."/>
            <person name="Sanka R."/>
            <person name="Torralba M."/>
            <person name="Gillis M."/>
            <person name="Haft D.H."/>
            <person name="Methe B."/>
            <person name="Sutton G."/>
            <person name="Nelson K.E."/>
        </authorList>
    </citation>
    <scope>NUCLEOTIDE SEQUENCE [LARGE SCALE GENOMIC DNA]</scope>
    <source>
        <strain evidence="1 2">DNF00853</strain>
    </source>
</reference>
<dbReference type="Proteomes" id="UP000029556">
    <property type="component" value="Unassembled WGS sequence"/>
</dbReference>
<dbReference type="RefSeq" id="WP_036872596.1">
    <property type="nucleotide sequence ID" value="NZ_JRNN01000063.1"/>
</dbReference>
<organism evidence="1 2">
    <name type="scientific">Hoylesella buccalis DNF00853</name>
    <dbReference type="NCBI Taxonomy" id="1401074"/>
    <lineage>
        <taxon>Bacteria</taxon>
        <taxon>Pseudomonadati</taxon>
        <taxon>Bacteroidota</taxon>
        <taxon>Bacteroidia</taxon>
        <taxon>Bacteroidales</taxon>
        <taxon>Prevotellaceae</taxon>
        <taxon>Hoylesella</taxon>
    </lineage>
</organism>
<accession>A0A096BNZ6</accession>
<sequence length="187" mass="20308">MKKSMKGLVVVVLTTFLVMGCVDRKPKQVADKDAASVEETNNDSTVYGVCGDGTAMHTLQIISDAGDTLMYMLNSDGDVISDVQGGLMVGDRLAIVGVQANGERVAQKVINLTTLLGKWSSLDKNFEIQEGGGVQSFVKAESNPWTTWKILNGKLLLNKDTFIVNTLGADSLYLENNEGIFAFRRQQ</sequence>
<protein>
    <recommendedName>
        <fullName evidence="3">Lipoprotein</fullName>
    </recommendedName>
</protein>
<dbReference type="PROSITE" id="PS51257">
    <property type="entry name" value="PROKAR_LIPOPROTEIN"/>
    <property type="match status" value="1"/>
</dbReference>
<evidence type="ECO:0000313" key="1">
    <source>
        <dbReference type="EMBL" id="KGF34924.1"/>
    </source>
</evidence>
<gene>
    <name evidence="1" type="ORF">HMPREF2137_06060</name>
</gene>
<dbReference type="AlphaFoldDB" id="A0A096BNZ6"/>
<evidence type="ECO:0008006" key="3">
    <source>
        <dbReference type="Google" id="ProtNLM"/>
    </source>
</evidence>